<name>A0ABT8H7A1_MYCAO</name>
<evidence type="ECO:0000256" key="1">
    <source>
        <dbReference type="ARBA" id="ARBA00006484"/>
    </source>
</evidence>
<proteinExistence type="inferred from homology"/>
<evidence type="ECO:0000256" key="2">
    <source>
        <dbReference type="ARBA" id="ARBA00023002"/>
    </source>
</evidence>
<dbReference type="PRINTS" id="PR00081">
    <property type="entry name" value="GDHRDH"/>
</dbReference>
<gene>
    <name evidence="5" type="ORF">QYF68_02185</name>
</gene>
<dbReference type="InterPro" id="IPR057326">
    <property type="entry name" value="KR_dom"/>
</dbReference>
<keyword evidence="2" id="KW-0560">Oxidoreductase</keyword>
<feature type="domain" description="Ketoreductase" evidence="4">
    <location>
        <begin position="3"/>
        <end position="206"/>
    </location>
</feature>
<sequence>MTKSVFITGAATGIGRATALLFAQRGYRVGGYDIDEAGLRLLAADITAVGGRPVVGRLDVTDADEVAHRLAEFVDAAGGRLDVLINNAGLLQAGRFEDIPLPVHHRAIEVNVKGVVNGLHAAFPYLRDTPDAVVVNLSSASAIYGQVELANYSATKFYVRAITEALNLEWAQHGIRVIDMWPLYVNTAMTQGVKTGTTQSLGIRLTAQDIARDIVTAVEATWPRRLVKQVHFPVGGQAKALALGSRFSPAWLTRLINKRLAGS</sequence>
<accession>A0ABT8H7A1</accession>
<comment type="similarity">
    <text evidence="1 3">Belongs to the short-chain dehydrogenases/reductases (SDR) family.</text>
</comment>
<dbReference type="NCBIfam" id="NF006123">
    <property type="entry name" value="PRK08267.1"/>
    <property type="match status" value="1"/>
</dbReference>
<comment type="caution">
    <text evidence="5">The sequence shown here is derived from an EMBL/GenBank/DDBJ whole genome shotgun (WGS) entry which is preliminary data.</text>
</comment>
<keyword evidence="6" id="KW-1185">Reference proteome</keyword>
<evidence type="ECO:0000256" key="3">
    <source>
        <dbReference type="RuleBase" id="RU000363"/>
    </source>
</evidence>
<dbReference type="RefSeq" id="WP_011777589.1">
    <property type="nucleotide sequence ID" value="NZ_CP070380.1"/>
</dbReference>
<dbReference type="Pfam" id="PF00106">
    <property type="entry name" value="adh_short"/>
    <property type="match status" value="1"/>
</dbReference>
<protein>
    <submittedName>
        <fullName evidence="5">SDR family oxidoreductase</fullName>
    </submittedName>
</protein>
<dbReference type="Gene3D" id="3.40.50.720">
    <property type="entry name" value="NAD(P)-binding Rossmann-like Domain"/>
    <property type="match status" value="1"/>
</dbReference>
<dbReference type="EMBL" id="JAUHTC010000007">
    <property type="protein sequence ID" value="MDN4516634.1"/>
    <property type="molecule type" value="Genomic_DNA"/>
</dbReference>
<dbReference type="PRINTS" id="PR00080">
    <property type="entry name" value="SDRFAMILY"/>
</dbReference>
<dbReference type="InterPro" id="IPR036291">
    <property type="entry name" value="NAD(P)-bd_dom_sf"/>
</dbReference>
<organism evidence="5 6">
    <name type="scientific">Mycolicibacterium austroafricanum</name>
    <name type="common">Mycobacterium austroafricanum</name>
    <dbReference type="NCBI Taxonomy" id="39687"/>
    <lineage>
        <taxon>Bacteria</taxon>
        <taxon>Bacillati</taxon>
        <taxon>Actinomycetota</taxon>
        <taxon>Actinomycetes</taxon>
        <taxon>Mycobacteriales</taxon>
        <taxon>Mycobacteriaceae</taxon>
        <taxon>Mycolicibacterium</taxon>
    </lineage>
</organism>
<dbReference type="SUPFAM" id="SSF51735">
    <property type="entry name" value="NAD(P)-binding Rossmann-fold domains"/>
    <property type="match status" value="1"/>
</dbReference>
<evidence type="ECO:0000313" key="5">
    <source>
        <dbReference type="EMBL" id="MDN4516634.1"/>
    </source>
</evidence>
<evidence type="ECO:0000313" key="6">
    <source>
        <dbReference type="Proteomes" id="UP001172687"/>
    </source>
</evidence>
<dbReference type="Proteomes" id="UP001172687">
    <property type="component" value="Unassembled WGS sequence"/>
</dbReference>
<reference evidence="5" key="1">
    <citation type="submission" date="2023-07" db="EMBL/GenBank/DDBJ databases">
        <title>Degradation of tert-butanol by M. austroafricanum TBA100.</title>
        <authorList>
            <person name="Helbich S."/>
            <person name="Vainshtein Y."/>
        </authorList>
    </citation>
    <scope>NUCLEOTIDE SEQUENCE</scope>
    <source>
        <strain evidence="5">TBA100</strain>
    </source>
</reference>
<dbReference type="SMART" id="SM00822">
    <property type="entry name" value="PKS_KR"/>
    <property type="match status" value="1"/>
</dbReference>
<evidence type="ECO:0000259" key="4">
    <source>
        <dbReference type="SMART" id="SM00822"/>
    </source>
</evidence>
<dbReference type="PANTHER" id="PTHR44196">
    <property type="entry name" value="DEHYDROGENASE/REDUCTASE SDR FAMILY MEMBER 7B"/>
    <property type="match status" value="1"/>
</dbReference>
<dbReference type="PANTHER" id="PTHR44196:SF1">
    <property type="entry name" value="DEHYDROGENASE_REDUCTASE SDR FAMILY MEMBER 7B"/>
    <property type="match status" value="1"/>
</dbReference>
<dbReference type="InterPro" id="IPR002347">
    <property type="entry name" value="SDR_fam"/>
</dbReference>